<comment type="caution">
    <text evidence="2">The sequence shown here is derived from an EMBL/GenBank/DDBJ whole genome shotgun (WGS) entry which is preliminary data.</text>
</comment>
<dbReference type="Proteomes" id="UP001500822">
    <property type="component" value="Unassembled WGS sequence"/>
</dbReference>
<dbReference type="EMBL" id="BAABIE010000005">
    <property type="protein sequence ID" value="GAA4745595.1"/>
    <property type="molecule type" value="Genomic_DNA"/>
</dbReference>
<evidence type="ECO:0000256" key="1">
    <source>
        <dbReference type="SAM" id="MobiDB-lite"/>
    </source>
</evidence>
<evidence type="ECO:0000313" key="3">
    <source>
        <dbReference type="Proteomes" id="UP001500822"/>
    </source>
</evidence>
<feature type="region of interest" description="Disordered" evidence="1">
    <location>
        <begin position="42"/>
        <end position="64"/>
    </location>
</feature>
<proteinExistence type="predicted"/>
<organism evidence="2 3">
    <name type="scientific">Gordonia alkaliphila</name>
    <dbReference type="NCBI Taxonomy" id="1053547"/>
    <lineage>
        <taxon>Bacteria</taxon>
        <taxon>Bacillati</taxon>
        <taxon>Actinomycetota</taxon>
        <taxon>Actinomycetes</taxon>
        <taxon>Mycobacteriales</taxon>
        <taxon>Gordoniaceae</taxon>
        <taxon>Gordonia</taxon>
    </lineage>
</organism>
<dbReference type="RefSeq" id="WP_246991435.1">
    <property type="nucleotide sequence ID" value="NZ_BAABIE010000005.1"/>
</dbReference>
<name>A0ABP8Z3L3_9ACTN</name>
<accession>A0ABP8Z3L3</accession>
<reference evidence="3" key="1">
    <citation type="journal article" date="2019" name="Int. J. Syst. Evol. Microbiol.">
        <title>The Global Catalogue of Microorganisms (GCM) 10K type strain sequencing project: providing services to taxonomists for standard genome sequencing and annotation.</title>
        <authorList>
            <consortium name="The Broad Institute Genomics Platform"/>
            <consortium name="The Broad Institute Genome Sequencing Center for Infectious Disease"/>
            <person name="Wu L."/>
            <person name="Ma J."/>
        </authorList>
    </citation>
    <scope>NUCLEOTIDE SEQUENCE [LARGE SCALE GENOMIC DNA]</scope>
    <source>
        <strain evidence="3">JCM 18077</strain>
    </source>
</reference>
<protein>
    <submittedName>
        <fullName evidence="2">Uncharacterized protein</fullName>
    </submittedName>
</protein>
<evidence type="ECO:0000313" key="2">
    <source>
        <dbReference type="EMBL" id="GAA4745595.1"/>
    </source>
</evidence>
<keyword evidence="3" id="KW-1185">Reference proteome</keyword>
<sequence>MGKPDPAKVAHLTPKKKCCKKSTRCLRCPVVIHRMQKLDLDSMSKKEARKALKKARLNPAREGK</sequence>
<gene>
    <name evidence="2" type="ORF">GCM10023217_13390</name>
</gene>